<proteinExistence type="inferred from homology"/>
<evidence type="ECO:0000256" key="1">
    <source>
        <dbReference type="ARBA" id="ARBA00006464"/>
    </source>
</evidence>
<organism evidence="4 5">
    <name type="scientific">Pseudopedobacter beijingensis</name>
    <dbReference type="NCBI Taxonomy" id="1207056"/>
    <lineage>
        <taxon>Bacteria</taxon>
        <taxon>Pseudomonadati</taxon>
        <taxon>Bacteroidota</taxon>
        <taxon>Sphingobacteriia</taxon>
        <taxon>Sphingobacteriales</taxon>
        <taxon>Sphingobacteriaceae</taxon>
        <taxon>Pseudopedobacter</taxon>
    </lineage>
</organism>
<keyword evidence="4" id="KW-0808">Transferase</keyword>
<dbReference type="PANTHER" id="PTHR30576:SF0">
    <property type="entry name" value="UNDECAPRENYL-PHOSPHATE N-ACETYLGALACTOSAMINYL 1-PHOSPHATE TRANSFERASE-RELATED"/>
    <property type="match status" value="1"/>
</dbReference>
<gene>
    <name evidence="4" type="ORF">ACFSAH_12730</name>
</gene>
<keyword evidence="2" id="KW-0472">Membrane</keyword>
<dbReference type="InterPro" id="IPR003362">
    <property type="entry name" value="Bact_transf"/>
</dbReference>
<keyword evidence="2" id="KW-0812">Transmembrane</keyword>
<evidence type="ECO:0000259" key="3">
    <source>
        <dbReference type="Pfam" id="PF02397"/>
    </source>
</evidence>
<evidence type="ECO:0000313" key="4">
    <source>
        <dbReference type="EMBL" id="MFD1630747.1"/>
    </source>
</evidence>
<reference evidence="5" key="1">
    <citation type="journal article" date="2019" name="Int. J. Syst. Evol. Microbiol.">
        <title>The Global Catalogue of Microorganisms (GCM) 10K type strain sequencing project: providing services to taxonomists for standard genome sequencing and annotation.</title>
        <authorList>
            <consortium name="The Broad Institute Genomics Platform"/>
            <consortium name="The Broad Institute Genome Sequencing Center for Infectious Disease"/>
            <person name="Wu L."/>
            <person name="Ma J."/>
        </authorList>
    </citation>
    <scope>NUCLEOTIDE SEQUENCE [LARGE SCALE GENOMIC DNA]</scope>
    <source>
        <strain evidence="5">CCUG 53762</strain>
    </source>
</reference>
<keyword evidence="2" id="KW-1133">Transmembrane helix</keyword>
<sequence>MQFENIHSPNYSAENSVLSVFYYAENYQHNIEDDFPAELYSLKKFDSIKSLQEASQNLSIDELNTNILIEVNQETQHEVFQLVDSLKSNWLTRNIIVIFLLTEKDPAIVKKALKQGVSDCYVPPIFFNDVKQRLRFLSFYKQLRSEITDLSQIPTTIYKTPWGKRFLDIFLSSIALLIISPLLLLVAILIKLDSKGPVFYTSKRVGTGYKIFDFYKFRSMRQGADKEVEKLSKNNQYKGESAFFKVQNDPRVTKLGSFLRNTSIDELPQLVNVLKGDMSLVGNRPLPLYEAEKLTTNEWSMRFLGPAGLTGLWQISKRGKKEISERERKKLDNFYASNYSLWLDLKIILKTIPALLQKEKV</sequence>
<accession>A0ABW4IEA2</accession>
<evidence type="ECO:0000256" key="2">
    <source>
        <dbReference type="SAM" id="Phobius"/>
    </source>
</evidence>
<name>A0ABW4IEA2_9SPHI</name>
<evidence type="ECO:0000313" key="5">
    <source>
        <dbReference type="Proteomes" id="UP001597118"/>
    </source>
</evidence>
<keyword evidence="5" id="KW-1185">Reference proteome</keyword>
<comment type="similarity">
    <text evidence="1">Belongs to the bacterial sugar transferase family.</text>
</comment>
<dbReference type="Pfam" id="PF02397">
    <property type="entry name" value="Bac_transf"/>
    <property type="match status" value="1"/>
</dbReference>
<feature type="transmembrane region" description="Helical" evidence="2">
    <location>
        <begin position="169"/>
        <end position="190"/>
    </location>
</feature>
<comment type="caution">
    <text evidence="4">The sequence shown here is derived from an EMBL/GenBank/DDBJ whole genome shotgun (WGS) entry which is preliminary data.</text>
</comment>
<dbReference type="PANTHER" id="PTHR30576">
    <property type="entry name" value="COLANIC BIOSYNTHESIS UDP-GLUCOSE LIPID CARRIER TRANSFERASE"/>
    <property type="match status" value="1"/>
</dbReference>
<feature type="domain" description="Bacterial sugar transferase" evidence="3">
    <location>
        <begin position="164"/>
        <end position="356"/>
    </location>
</feature>
<dbReference type="RefSeq" id="WP_379663123.1">
    <property type="nucleotide sequence ID" value="NZ_JBHUDG010000019.1"/>
</dbReference>
<dbReference type="GO" id="GO:0016740">
    <property type="term" value="F:transferase activity"/>
    <property type="evidence" value="ECO:0007669"/>
    <property type="project" value="UniProtKB-KW"/>
</dbReference>
<dbReference type="Proteomes" id="UP001597118">
    <property type="component" value="Unassembled WGS sequence"/>
</dbReference>
<dbReference type="EMBL" id="JBHUDG010000019">
    <property type="protein sequence ID" value="MFD1630747.1"/>
    <property type="molecule type" value="Genomic_DNA"/>
</dbReference>
<protein>
    <submittedName>
        <fullName evidence="4">Sugar transferase</fullName>
    </submittedName>
</protein>